<dbReference type="Gene3D" id="2.130.10.10">
    <property type="entry name" value="YVTN repeat-like/Quinoprotein amine dehydrogenase"/>
    <property type="match status" value="2"/>
</dbReference>
<gene>
    <name evidence="1" type="ORF">HLY00_725</name>
</gene>
<dbReference type="EMBL" id="JABFYL010000041">
    <property type="protein sequence ID" value="NVN52059.1"/>
    <property type="molecule type" value="Genomic_DNA"/>
</dbReference>
<proteinExistence type="predicted"/>
<name>A0A850PP18_9MYCO</name>
<comment type="caution">
    <text evidence="1">The sequence shown here is derived from an EMBL/GenBank/DDBJ whole genome shotgun (WGS) entry which is preliminary data.</text>
</comment>
<dbReference type="AlphaFoldDB" id="A0A850PP18"/>
<keyword evidence="2" id="KW-1185">Reference proteome</keyword>
<evidence type="ECO:0000313" key="1">
    <source>
        <dbReference type="EMBL" id="NVN52059.1"/>
    </source>
</evidence>
<accession>A0A850PP18</accession>
<dbReference type="Proteomes" id="UP000570517">
    <property type="component" value="Unassembled WGS sequence"/>
</dbReference>
<sequence>MANNLVPMGHAMLDGSTASGVTDEVLVDGDVVFDRHITVGRGPIGDIAAGGDGIVVVNSGDDSLSLIDAAASAVGEAMALVGEPTAVVASDDRAYVTTGSASHDALSIIDVDSRAVVASIPLAYGVSALALSPDGKRVYAGHTSHDRVDVTVIDTVTERVGTITIGSGPAASLDALAVDSSGRRLYVAVTDDRGSQLVVVDAETSRVQSVVTVGSPIRDIACAGGTAYVLTSDRAVGGAVHVIELSTNKVTDTVQVGGAPTQLVVSPDHARAYIVDYDRVIVLCTLSLEIVDSLSVDARPSCVALGADGARLYVADYSGAMSVYSVASTIEMLYTQFLATDPIALSVPRALEPVTA</sequence>
<dbReference type="InterPro" id="IPR011048">
    <property type="entry name" value="Haem_d1_sf"/>
</dbReference>
<evidence type="ECO:0000313" key="2">
    <source>
        <dbReference type="Proteomes" id="UP000570517"/>
    </source>
</evidence>
<dbReference type="SUPFAM" id="SSF51004">
    <property type="entry name" value="C-terminal (heme d1) domain of cytochrome cd1-nitrite reductase"/>
    <property type="match status" value="1"/>
</dbReference>
<protein>
    <submittedName>
        <fullName evidence="1">Putative surface antigen</fullName>
    </submittedName>
</protein>
<reference evidence="1 2" key="1">
    <citation type="submission" date="2020-05" db="EMBL/GenBank/DDBJ databases">
        <title>Draft genome sequence of Mycobacterium hippocampi DL, isolated from European seabass, Dicentrarchus labrax, reared in fish farms.</title>
        <authorList>
            <person name="Stathopoulou P."/>
            <person name="Asimakis E."/>
            <person name="Tzokas K."/>
            <person name="Batargias C."/>
            <person name="Tsiamis G."/>
        </authorList>
    </citation>
    <scope>NUCLEOTIDE SEQUENCE [LARGE SCALE GENOMIC DNA]</scope>
    <source>
        <strain evidence="1 2">DL</strain>
    </source>
</reference>
<dbReference type="InterPro" id="IPR015943">
    <property type="entry name" value="WD40/YVTN_repeat-like_dom_sf"/>
</dbReference>
<dbReference type="PANTHER" id="PTHR47197">
    <property type="entry name" value="PROTEIN NIRF"/>
    <property type="match status" value="1"/>
</dbReference>
<dbReference type="InterPro" id="IPR051200">
    <property type="entry name" value="Host-pathogen_enzymatic-act"/>
</dbReference>
<dbReference type="PANTHER" id="PTHR47197:SF3">
    <property type="entry name" value="DIHYDRO-HEME D1 DEHYDROGENASE"/>
    <property type="match status" value="1"/>
</dbReference>
<organism evidence="1 2">
    <name type="scientific">Mycolicibacterium hippocampi</name>
    <dbReference type="NCBI Taxonomy" id="659824"/>
    <lineage>
        <taxon>Bacteria</taxon>
        <taxon>Bacillati</taxon>
        <taxon>Actinomycetota</taxon>
        <taxon>Actinomycetes</taxon>
        <taxon>Mycobacteriales</taxon>
        <taxon>Mycobacteriaceae</taxon>
        <taxon>Mycolicibacterium</taxon>
    </lineage>
</organism>